<dbReference type="EMBL" id="JAVDUU010000002">
    <property type="protein sequence ID" value="MDR6942778.1"/>
    <property type="molecule type" value="Genomic_DNA"/>
</dbReference>
<comment type="caution">
    <text evidence="1">The sequence shown here is derived from an EMBL/GenBank/DDBJ whole genome shotgun (WGS) entry which is preliminary data.</text>
</comment>
<proteinExistence type="predicted"/>
<keyword evidence="2" id="KW-1185">Reference proteome</keyword>
<organism evidence="1 2">
    <name type="scientific">Mucilaginibacter pocheonensis</name>
    <dbReference type="NCBI Taxonomy" id="398050"/>
    <lineage>
        <taxon>Bacteria</taxon>
        <taxon>Pseudomonadati</taxon>
        <taxon>Bacteroidota</taxon>
        <taxon>Sphingobacteriia</taxon>
        <taxon>Sphingobacteriales</taxon>
        <taxon>Sphingobacteriaceae</taxon>
        <taxon>Mucilaginibacter</taxon>
    </lineage>
</organism>
<name>A0ABU1TBM0_9SPHI</name>
<dbReference type="RefSeq" id="WP_310096301.1">
    <property type="nucleotide sequence ID" value="NZ_JAVDUU010000002.1"/>
</dbReference>
<evidence type="ECO:0000313" key="1">
    <source>
        <dbReference type="EMBL" id="MDR6942778.1"/>
    </source>
</evidence>
<dbReference type="Pfam" id="PF20181">
    <property type="entry name" value="DUF6544"/>
    <property type="match status" value="1"/>
</dbReference>
<gene>
    <name evidence="1" type="ORF">J2W55_002620</name>
</gene>
<evidence type="ECO:0000313" key="2">
    <source>
        <dbReference type="Proteomes" id="UP001247620"/>
    </source>
</evidence>
<dbReference type="Proteomes" id="UP001247620">
    <property type="component" value="Unassembled WGS sequence"/>
</dbReference>
<protein>
    <submittedName>
        <fullName evidence="1">Uncharacterized protein</fullName>
    </submittedName>
</protein>
<accession>A0ABU1TBM0</accession>
<reference evidence="1 2" key="1">
    <citation type="submission" date="2023-07" db="EMBL/GenBank/DDBJ databases">
        <title>Sorghum-associated microbial communities from plants grown in Nebraska, USA.</title>
        <authorList>
            <person name="Schachtman D."/>
        </authorList>
    </citation>
    <scope>NUCLEOTIDE SEQUENCE [LARGE SCALE GENOMIC DNA]</scope>
    <source>
        <strain evidence="1 2">3262</strain>
    </source>
</reference>
<sequence length="277" mass="31665">MKKLNFWLPTLKSLFAGELAAETEKYSLLPMCRSERKIAELPALLQQHLQTCGYTDKESVICCRMSWKNTFLKFKPNGKWVPLECLQVNFVPKPARLVLMRARLWGLFNFSARDKYQAGKGSMLIRLLGRFQVSDDHGKKMDRAELVTILAETMILPVYALQTYTIWEAIDDHTIRGTIRDCNTVAGGTFHFNAQGQLSRFETTDRFYAEGGRYHSYRWTASVDNYIRQGDLWFPSSYKATWHMPGGDHDYFLGELSGMEFNSTILSDSLSGASAPL</sequence>
<dbReference type="InterPro" id="IPR046674">
    <property type="entry name" value="DUF6544"/>
</dbReference>